<dbReference type="InterPro" id="IPR000286">
    <property type="entry name" value="HDACs"/>
</dbReference>
<proteinExistence type="inferred from homology"/>
<dbReference type="InterPro" id="IPR023801">
    <property type="entry name" value="His_deacetylse_dom"/>
</dbReference>
<name>A0ABR6L6Q6_9HYPH</name>
<keyword evidence="5" id="KW-0862">Zinc</keyword>
<dbReference type="InterPro" id="IPR023696">
    <property type="entry name" value="Ureohydrolase_dom_sf"/>
</dbReference>
<dbReference type="CDD" id="cd10001">
    <property type="entry name" value="HDAC_classII_APAH"/>
    <property type="match status" value="1"/>
</dbReference>
<keyword evidence="3" id="KW-0479">Metal-binding</keyword>
<comment type="cofactor">
    <cofactor evidence="1">
        <name>Zn(2+)</name>
        <dbReference type="ChEBI" id="CHEBI:29105"/>
    </cofactor>
</comment>
<dbReference type="PANTHER" id="PTHR10625">
    <property type="entry name" value="HISTONE DEACETYLASE HDAC1-RELATED"/>
    <property type="match status" value="1"/>
</dbReference>
<feature type="domain" description="Histone deacetylase" evidence="7">
    <location>
        <begin position="27"/>
        <end position="331"/>
    </location>
</feature>
<comment type="similarity">
    <text evidence="2">Belongs to the histone deacetylase family.</text>
</comment>
<dbReference type="Pfam" id="PF00850">
    <property type="entry name" value="Hist_deacetyl"/>
    <property type="match status" value="1"/>
</dbReference>
<evidence type="ECO:0000313" key="9">
    <source>
        <dbReference type="Proteomes" id="UP000539538"/>
    </source>
</evidence>
<dbReference type="Proteomes" id="UP000539538">
    <property type="component" value="Unassembled WGS sequence"/>
</dbReference>
<dbReference type="PANTHER" id="PTHR10625:SF17">
    <property type="entry name" value="HISTONE DEACETYLASE 8"/>
    <property type="match status" value="1"/>
</dbReference>
<keyword evidence="4" id="KW-0378">Hydrolase</keyword>
<reference evidence="8 9" key="1">
    <citation type="submission" date="2020-08" db="EMBL/GenBank/DDBJ databases">
        <title>Genomic Encyclopedia of Type Strains, Phase IV (KMG-IV): sequencing the most valuable type-strain genomes for metagenomic binning, comparative biology and taxonomic classification.</title>
        <authorList>
            <person name="Goeker M."/>
        </authorList>
    </citation>
    <scope>NUCLEOTIDE SEQUENCE [LARGE SCALE GENOMIC DNA]</scope>
    <source>
        <strain evidence="8 9">DSM 7050</strain>
    </source>
</reference>
<comment type="caution">
    <text evidence="8">The sequence shown here is derived from an EMBL/GenBank/DDBJ whole genome shotgun (WGS) entry which is preliminary data.</text>
</comment>
<keyword evidence="9" id="KW-1185">Reference proteome</keyword>
<evidence type="ECO:0000256" key="6">
    <source>
        <dbReference type="SAM" id="MobiDB-lite"/>
    </source>
</evidence>
<gene>
    <name evidence="8" type="ORF">GGQ99_003428</name>
</gene>
<dbReference type="EMBL" id="JACHOT010000004">
    <property type="protein sequence ID" value="MBB4651661.1"/>
    <property type="molecule type" value="Genomic_DNA"/>
</dbReference>
<evidence type="ECO:0000256" key="4">
    <source>
        <dbReference type="ARBA" id="ARBA00022801"/>
    </source>
</evidence>
<dbReference type="Gene3D" id="3.40.800.20">
    <property type="entry name" value="Histone deacetylase domain"/>
    <property type="match status" value="1"/>
</dbReference>
<evidence type="ECO:0000256" key="1">
    <source>
        <dbReference type="ARBA" id="ARBA00001947"/>
    </source>
</evidence>
<feature type="region of interest" description="Disordered" evidence="6">
    <location>
        <begin position="334"/>
        <end position="407"/>
    </location>
</feature>
<sequence>MKTFYADEQKRHAPKAFLSMGMQKPNPEQPERVERLLSGARAAGSTIHRPPSFGLGPIAAIHTPEYIEFLAHIFERWQRMEGASAEVIPNIHPFARNGSYPAGAAGQAGYHMADTACPISAETFDSAYWSAWSAVAAADAVLSGEPAAYALCRPPGHHAFADVAGGFCFFNNSAIAAQRLRGTGARVAILDVDLHHGNGTQGIFYARPDVLTVSLHADPSRFYPFFWGHADERGEAGGLGYNLNLPLPRKSGDAEFLAALDRASRRIQAFAPDALVVALGLDAFEGDPFGGLSVTTPGFSRIAEAIARLGLPTVMVQEGGYLCDALGDNLTASSPVSPARADRIRPQRGCARRDRTEARHRAASGSWRFASASPHWSAARTSAPGRRRHRPRHLPASAKAASGARCR</sequence>
<dbReference type="InterPro" id="IPR037138">
    <property type="entry name" value="His_deacetylse_dom_sf"/>
</dbReference>
<protein>
    <submittedName>
        <fullName evidence="8">Acetoin utilization deacetylase AcuC-like enzyme</fullName>
    </submittedName>
</protein>
<evidence type="ECO:0000259" key="7">
    <source>
        <dbReference type="Pfam" id="PF00850"/>
    </source>
</evidence>
<organism evidence="8 9">
    <name type="scientific">Aminobacter niigataensis</name>
    <dbReference type="NCBI Taxonomy" id="83265"/>
    <lineage>
        <taxon>Bacteria</taxon>
        <taxon>Pseudomonadati</taxon>
        <taxon>Pseudomonadota</taxon>
        <taxon>Alphaproteobacteria</taxon>
        <taxon>Hyphomicrobiales</taxon>
        <taxon>Phyllobacteriaceae</taxon>
        <taxon>Aminobacter</taxon>
    </lineage>
</organism>
<evidence type="ECO:0000256" key="2">
    <source>
        <dbReference type="ARBA" id="ARBA00005947"/>
    </source>
</evidence>
<evidence type="ECO:0000256" key="5">
    <source>
        <dbReference type="ARBA" id="ARBA00022833"/>
    </source>
</evidence>
<dbReference type="PRINTS" id="PR01270">
    <property type="entry name" value="HDASUPER"/>
</dbReference>
<accession>A0ABR6L6Q6</accession>
<evidence type="ECO:0000256" key="3">
    <source>
        <dbReference type="ARBA" id="ARBA00022723"/>
    </source>
</evidence>
<evidence type="ECO:0000313" key="8">
    <source>
        <dbReference type="EMBL" id="MBB4651661.1"/>
    </source>
</evidence>
<feature type="compositionally biased region" description="Basic and acidic residues" evidence="6">
    <location>
        <begin position="340"/>
        <end position="360"/>
    </location>
</feature>
<dbReference type="SUPFAM" id="SSF52768">
    <property type="entry name" value="Arginase/deacetylase"/>
    <property type="match status" value="1"/>
</dbReference>